<dbReference type="InterPro" id="IPR015424">
    <property type="entry name" value="PyrdxlP-dep_Trfase"/>
</dbReference>
<dbReference type="InterPro" id="IPR000524">
    <property type="entry name" value="Tscrpt_reg_HTH_GntR"/>
</dbReference>
<dbReference type="InterPro" id="IPR051446">
    <property type="entry name" value="HTH_trans_reg/aminotransferase"/>
</dbReference>
<keyword evidence="7" id="KW-0804">Transcription</keyword>
<dbReference type="InterPro" id="IPR015422">
    <property type="entry name" value="PyrdxlP-dep_Trfase_small"/>
</dbReference>
<feature type="region of interest" description="Disordered" evidence="8">
    <location>
        <begin position="55"/>
        <end position="75"/>
    </location>
</feature>
<evidence type="ECO:0000256" key="4">
    <source>
        <dbReference type="ARBA" id="ARBA00022898"/>
    </source>
</evidence>
<dbReference type="GO" id="GO:0008483">
    <property type="term" value="F:transaminase activity"/>
    <property type="evidence" value="ECO:0007669"/>
    <property type="project" value="UniProtKB-KW"/>
</dbReference>
<dbReference type="Gene3D" id="3.90.1150.10">
    <property type="entry name" value="Aspartate Aminotransferase, domain 1"/>
    <property type="match status" value="1"/>
</dbReference>
<dbReference type="FunFam" id="3.40.640.10:FF:000023">
    <property type="entry name" value="Transcriptional regulator, GntR family"/>
    <property type="match status" value="1"/>
</dbReference>
<comment type="similarity">
    <text evidence="1">In the C-terminal section; belongs to the class-I pyridoxal-phosphate-dependent aminotransferase family.</text>
</comment>
<keyword evidence="6" id="KW-0238">DNA-binding</keyword>
<keyword evidence="4" id="KW-0663">Pyridoxal phosphate</keyword>
<dbReference type="InterPro" id="IPR004839">
    <property type="entry name" value="Aminotransferase_I/II_large"/>
</dbReference>
<keyword evidence="2" id="KW-0032">Aminotransferase</keyword>
<reference evidence="10" key="1">
    <citation type="submission" date="2016-09" db="EMBL/GenBank/DDBJ databases">
        <authorList>
            <person name="Capua I."/>
            <person name="De Benedictis P."/>
            <person name="Joannis T."/>
            <person name="Lombin L.H."/>
            <person name="Cattoli G."/>
        </authorList>
    </citation>
    <scope>NUCLEOTIDE SEQUENCE</scope>
    <source>
        <strain evidence="10">B9</strain>
    </source>
</reference>
<dbReference type="InterPro" id="IPR015421">
    <property type="entry name" value="PyrdxlP-dep_Trfase_major"/>
</dbReference>
<evidence type="ECO:0000256" key="2">
    <source>
        <dbReference type="ARBA" id="ARBA00022576"/>
    </source>
</evidence>
<dbReference type="CDD" id="cd07377">
    <property type="entry name" value="WHTH_GntR"/>
    <property type="match status" value="1"/>
</dbReference>
<evidence type="ECO:0000256" key="7">
    <source>
        <dbReference type="ARBA" id="ARBA00023163"/>
    </source>
</evidence>
<accession>A0A1K0JZF0</accession>
<dbReference type="GO" id="GO:0003700">
    <property type="term" value="F:DNA-binding transcription factor activity"/>
    <property type="evidence" value="ECO:0007669"/>
    <property type="project" value="InterPro"/>
</dbReference>
<gene>
    <name evidence="10" type="primary">ydcR</name>
    <name evidence="10" type="ORF">CNECB9_760005</name>
</gene>
<dbReference type="SUPFAM" id="SSF46785">
    <property type="entry name" value="Winged helix' DNA-binding domain"/>
    <property type="match status" value="1"/>
</dbReference>
<dbReference type="InterPro" id="IPR036390">
    <property type="entry name" value="WH_DNA-bd_sf"/>
</dbReference>
<dbReference type="EMBL" id="FMSH01000525">
    <property type="protein sequence ID" value="SCV00729.1"/>
    <property type="molecule type" value="Genomic_DNA"/>
</dbReference>
<dbReference type="SMART" id="SM00345">
    <property type="entry name" value="HTH_GNTR"/>
    <property type="match status" value="1"/>
</dbReference>
<dbReference type="PANTHER" id="PTHR46577:SF1">
    <property type="entry name" value="HTH-TYPE TRANSCRIPTIONAL REGULATORY PROTEIN GABR"/>
    <property type="match status" value="1"/>
</dbReference>
<evidence type="ECO:0000256" key="1">
    <source>
        <dbReference type="ARBA" id="ARBA00005384"/>
    </source>
</evidence>
<keyword evidence="5" id="KW-0805">Transcription regulation</keyword>
<dbReference type="InterPro" id="IPR036388">
    <property type="entry name" value="WH-like_DNA-bd_sf"/>
</dbReference>
<dbReference type="CDD" id="cd00609">
    <property type="entry name" value="AAT_like"/>
    <property type="match status" value="1"/>
</dbReference>
<evidence type="ECO:0000256" key="3">
    <source>
        <dbReference type="ARBA" id="ARBA00022679"/>
    </source>
</evidence>
<protein>
    <submittedName>
        <fullName evidence="10">Uncharacterized HTH-type transcriptional regulator YdcR</fullName>
    </submittedName>
</protein>
<dbReference type="AlphaFoldDB" id="A0A1K0JZF0"/>
<dbReference type="Pfam" id="PF00392">
    <property type="entry name" value="GntR"/>
    <property type="match status" value="1"/>
</dbReference>
<proteinExistence type="inferred from homology"/>
<evidence type="ECO:0000259" key="9">
    <source>
        <dbReference type="PROSITE" id="PS50949"/>
    </source>
</evidence>
<keyword evidence="3" id="KW-0808">Transferase</keyword>
<dbReference type="GO" id="GO:0003677">
    <property type="term" value="F:DNA binding"/>
    <property type="evidence" value="ECO:0007669"/>
    <property type="project" value="UniProtKB-KW"/>
</dbReference>
<feature type="domain" description="HTH gntR-type" evidence="9">
    <location>
        <begin position="81"/>
        <end position="149"/>
    </location>
</feature>
<organism evidence="10">
    <name type="scientific">Cupriavidus necator</name>
    <name type="common">Alcaligenes eutrophus</name>
    <name type="synonym">Ralstonia eutropha</name>
    <dbReference type="NCBI Taxonomy" id="106590"/>
    <lineage>
        <taxon>Bacteria</taxon>
        <taxon>Pseudomonadati</taxon>
        <taxon>Pseudomonadota</taxon>
        <taxon>Betaproteobacteria</taxon>
        <taxon>Burkholderiales</taxon>
        <taxon>Burkholderiaceae</taxon>
        <taxon>Cupriavidus</taxon>
    </lineage>
</organism>
<dbReference type="PROSITE" id="PS50949">
    <property type="entry name" value="HTH_GNTR"/>
    <property type="match status" value="1"/>
</dbReference>
<name>A0A1K0JZF0_CUPNE</name>
<evidence type="ECO:0000313" key="10">
    <source>
        <dbReference type="EMBL" id="SCV00729.1"/>
    </source>
</evidence>
<evidence type="ECO:0000256" key="5">
    <source>
        <dbReference type="ARBA" id="ARBA00023015"/>
    </source>
</evidence>
<dbReference type="SUPFAM" id="SSF53383">
    <property type="entry name" value="PLP-dependent transferases"/>
    <property type="match status" value="1"/>
</dbReference>
<sequence>MYAGTQPQPLLEHRVIDVMHLVDVARLVVSRGWNRNVPDRSKMCPCRTMISIDGSADGSPANAPDQAPSGAQGTWEGERSVKLYEKLAADIEALVQQGVLLPGERIPSVRQTSQHHRMSITTVIRAYVLLESRGIIESRPQSGYFVRARPGEPVVELRPSRPSAKPSAVDVSALVLSTLRSIRSDDAVPLGSPYPDPSLFPWQRINQYANNIARRYAKWTMLDDLPPGSPELIRQISRRYLENGYAIDPNEVIVTIGATEAINLCLQAVARPGDTIAVESPTYYAMLHAIERLGMRAIEVATDPAEGIDIGALARLIDEKGVAACMVMPNFQNPLGFQMPDEKKRALVAMLTGKDIPVIENDVYGELYYGEAHPSSLKAYDKAGIVLHCSSFSKTLTNAYRIGWALPGRYREAVERLKFLNTLTTPAIPQLAIAEFLKNDGYDFHLRRGRKAYAQQANIMAAAVRRFFPDGTTTSRPAGGYVLWVQLPEGIDAMEMYHAALEHRITIAPGHMFAPGATYCHCIRLNYSGEWSPGIESAVQTLGKIAQHLLARSREPGEEEHARR</sequence>
<dbReference type="GO" id="GO:0030170">
    <property type="term" value="F:pyridoxal phosphate binding"/>
    <property type="evidence" value="ECO:0007669"/>
    <property type="project" value="InterPro"/>
</dbReference>
<dbReference type="Gene3D" id="3.40.640.10">
    <property type="entry name" value="Type I PLP-dependent aspartate aminotransferase-like (Major domain)"/>
    <property type="match status" value="1"/>
</dbReference>
<dbReference type="PANTHER" id="PTHR46577">
    <property type="entry name" value="HTH-TYPE TRANSCRIPTIONAL REGULATORY PROTEIN GABR"/>
    <property type="match status" value="1"/>
</dbReference>
<evidence type="ECO:0000256" key="6">
    <source>
        <dbReference type="ARBA" id="ARBA00023125"/>
    </source>
</evidence>
<dbReference type="Pfam" id="PF00155">
    <property type="entry name" value="Aminotran_1_2"/>
    <property type="match status" value="1"/>
</dbReference>
<dbReference type="Gene3D" id="1.10.10.10">
    <property type="entry name" value="Winged helix-like DNA-binding domain superfamily/Winged helix DNA-binding domain"/>
    <property type="match status" value="1"/>
</dbReference>
<evidence type="ECO:0000256" key="8">
    <source>
        <dbReference type="SAM" id="MobiDB-lite"/>
    </source>
</evidence>